<reference evidence="3 4" key="1">
    <citation type="submission" date="2021-03" db="EMBL/GenBank/DDBJ databases">
        <title>Genomic Encyclopedia of Type Strains, Phase IV (KMG-IV): sequencing the most valuable type-strain genomes for metagenomic binning, comparative biology and taxonomic classification.</title>
        <authorList>
            <person name="Goeker M."/>
        </authorList>
    </citation>
    <scope>NUCLEOTIDE SEQUENCE [LARGE SCALE GENOMIC DNA]</scope>
    <source>
        <strain evidence="3 4">DSM 23491</strain>
    </source>
</reference>
<organism evidence="3 4">
    <name type="scientific">Paenibacillus sediminis</name>
    <dbReference type="NCBI Taxonomy" id="664909"/>
    <lineage>
        <taxon>Bacteria</taxon>
        <taxon>Bacillati</taxon>
        <taxon>Bacillota</taxon>
        <taxon>Bacilli</taxon>
        <taxon>Bacillales</taxon>
        <taxon>Paenibacillaceae</taxon>
        <taxon>Paenibacillus</taxon>
    </lineage>
</organism>
<evidence type="ECO:0000256" key="1">
    <source>
        <dbReference type="SAM" id="MobiDB-lite"/>
    </source>
</evidence>
<comment type="caution">
    <text evidence="3">The sequence shown here is derived from an EMBL/GenBank/DDBJ whole genome shotgun (WGS) entry which is preliminary data.</text>
</comment>
<dbReference type="PANTHER" id="PTHR21180">
    <property type="entry name" value="ENDONUCLEASE/EXONUCLEASE/PHOSPHATASE FAMILY DOMAIN-CONTAINING PROTEIN 1"/>
    <property type="match status" value="1"/>
</dbReference>
<feature type="region of interest" description="Disordered" evidence="1">
    <location>
        <begin position="47"/>
        <end position="104"/>
    </location>
</feature>
<keyword evidence="4" id="KW-1185">Reference proteome</keyword>
<dbReference type="Gene3D" id="1.10.150.320">
    <property type="entry name" value="Photosystem II 12 kDa extrinsic protein"/>
    <property type="match status" value="1"/>
</dbReference>
<dbReference type="RefSeq" id="WP_209844531.1">
    <property type="nucleotide sequence ID" value="NZ_CBCRVE010000001.1"/>
</dbReference>
<evidence type="ECO:0000313" key="4">
    <source>
        <dbReference type="Proteomes" id="UP001519273"/>
    </source>
</evidence>
<evidence type="ECO:0000259" key="2">
    <source>
        <dbReference type="SMART" id="SM00278"/>
    </source>
</evidence>
<feature type="compositionally biased region" description="Polar residues" evidence="1">
    <location>
        <begin position="53"/>
        <end position="66"/>
    </location>
</feature>
<gene>
    <name evidence="3" type="ORF">J2Z20_000218</name>
</gene>
<dbReference type="InterPro" id="IPR003583">
    <property type="entry name" value="Hlx-hairpin-Hlx_DNA-bd_motif"/>
</dbReference>
<feature type="domain" description="Helix-hairpin-helix DNA-binding motif class 1" evidence="2">
    <location>
        <begin position="114"/>
        <end position="133"/>
    </location>
</feature>
<proteinExistence type="predicted"/>
<dbReference type="InterPro" id="IPR051675">
    <property type="entry name" value="Endo/Exo/Phosphatase_dom_1"/>
</dbReference>
<dbReference type="EMBL" id="JAGGKP010000001">
    <property type="protein sequence ID" value="MBP1935357.1"/>
    <property type="molecule type" value="Genomic_DNA"/>
</dbReference>
<evidence type="ECO:0000313" key="3">
    <source>
        <dbReference type="EMBL" id="MBP1935357.1"/>
    </source>
</evidence>
<sequence>MKKEALWIGIVSAMLGSGMIWYAAAKDGKQPIAEGWKPLNAEVEAFLSETNKETPSNQAAASNKAPSQEAEGSGGTNSFSSQSNSENSIPSYSKSAEQPSEQKVKININTASAAELMDLPGIGEKKAQAIIDYRTDNGPFQKVSDLMKVKGIGPKMLEKIAPYIVV</sequence>
<dbReference type="InterPro" id="IPR010994">
    <property type="entry name" value="RuvA_2-like"/>
</dbReference>
<dbReference type="SUPFAM" id="SSF47781">
    <property type="entry name" value="RuvA domain 2-like"/>
    <property type="match status" value="1"/>
</dbReference>
<feature type="compositionally biased region" description="Low complexity" evidence="1">
    <location>
        <begin position="76"/>
        <end position="95"/>
    </location>
</feature>
<dbReference type="Pfam" id="PF12836">
    <property type="entry name" value="HHH_3"/>
    <property type="match status" value="1"/>
</dbReference>
<protein>
    <submittedName>
        <fullName evidence="3">Competence protein ComEA</fullName>
    </submittedName>
</protein>
<dbReference type="Proteomes" id="UP001519273">
    <property type="component" value="Unassembled WGS sequence"/>
</dbReference>
<feature type="domain" description="Helix-hairpin-helix DNA-binding motif class 1" evidence="2">
    <location>
        <begin position="144"/>
        <end position="163"/>
    </location>
</feature>
<dbReference type="NCBIfam" id="TIGR00426">
    <property type="entry name" value="competence protein ComEA helix-hairpin-helix repeat region"/>
    <property type="match status" value="1"/>
</dbReference>
<dbReference type="InterPro" id="IPR004509">
    <property type="entry name" value="Competence_ComEA_HhH"/>
</dbReference>
<name>A0ABS4GYK3_9BACL</name>
<dbReference type="SMART" id="SM00278">
    <property type="entry name" value="HhH1"/>
    <property type="match status" value="2"/>
</dbReference>
<accession>A0ABS4GYK3</accession>
<dbReference type="PANTHER" id="PTHR21180:SF32">
    <property type="entry name" value="ENDONUCLEASE_EXONUCLEASE_PHOSPHATASE FAMILY DOMAIN-CONTAINING PROTEIN 1"/>
    <property type="match status" value="1"/>
</dbReference>